<dbReference type="InterPro" id="IPR029044">
    <property type="entry name" value="Nucleotide-diphossugar_trans"/>
</dbReference>
<dbReference type="KEGG" id="ag:ADJ19212"/>
<dbReference type="Pfam" id="PF02348">
    <property type="entry name" value="CTP_transf_3"/>
    <property type="match status" value="1"/>
</dbReference>
<dbReference type="AlphaFoldDB" id="D8WNB5"/>
<gene>
    <name evidence="1" type="primary">elg7</name>
</gene>
<dbReference type="GO" id="GO:0008781">
    <property type="term" value="F:N-acylneuraminate cytidylyltransferase activity"/>
    <property type="evidence" value="ECO:0007669"/>
    <property type="project" value="TreeGrafter"/>
</dbReference>
<reference evidence="1" key="1">
    <citation type="journal article" date="2010" name="Carbohydr. Res.">
        <title>Structural and genetic characterization of the O-antigen of Escherichia coli O161 containing a derivative of a higher acidic diamino sugar, legionaminic acid.</title>
        <authorList>
            <person name="Li X."/>
            <person name="Perepelov A.V."/>
            <person name="Wang Q."/>
            <person name="Senchenkova S.N."/>
            <person name="Liu B."/>
            <person name="Shevelev S.D."/>
            <person name="Guo X."/>
            <person name="Shashkov A.S."/>
            <person name="Chen W."/>
            <person name="Wang L."/>
            <person name="Knirel Y.A."/>
        </authorList>
    </citation>
    <scope>NUCLEOTIDE SEQUENCE</scope>
</reference>
<dbReference type="PANTHER" id="PTHR21485:SF6">
    <property type="entry name" value="N-ACYLNEURAMINATE CYTIDYLYLTRANSFERASE-RELATED"/>
    <property type="match status" value="1"/>
</dbReference>
<dbReference type="PANTHER" id="PTHR21485">
    <property type="entry name" value="HAD SUPERFAMILY MEMBERS CMAS AND KDSC"/>
    <property type="match status" value="1"/>
</dbReference>
<dbReference type="SUPFAM" id="SSF53448">
    <property type="entry name" value="Nucleotide-diphospho-sugar transferases"/>
    <property type="match status" value="1"/>
</dbReference>
<dbReference type="EMBL" id="GU220362">
    <property type="protein sequence ID" value="ADJ19212.1"/>
    <property type="molecule type" value="Genomic_DNA"/>
</dbReference>
<proteinExistence type="predicted"/>
<sequence length="237" mass="26180">MPWRSSMKINAFIFARGGSKGLPGKNIKPLAGKPLLQYSIETAKQSPSISSIYVSTDDDDIALVAENCGATVIRRPAELAGDTSPEWLAWRHAIEWVQKEVGDFDGFVSLPTTSPLRSVDDVECAIAKRVESGADICISVTPASRSPYFNMVKFHESGYVRLVNEPEGKVLRRQDSPDVFDITTVVYATTPKFVLNNYGLFSGKVASIIVPKERAVDIDDIFDFYMAEILLKELNRG</sequence>
<name>D8WNB5_ECOLX</name>
<dbReference type="InterPro" id="IPR050793">
    <property type="entry name" value="CMP-NeuNAc_synthase"/>
</dbReference>
<accession>D8WNB5</accession>
<dbReference type="CDD" id="cd02513">
    <property type="entry name" value="CMP-NeuAc_Synthase"/>
    <property type="match status" value="1"/>
</dbReference>
<dbReference type="Gene3D" id="3.90.550.10">
    <property type="entry name" value="Spore Coat Polysaccharide Biosynthesis Protein SpsA, Chain A"/>
    <property type="match status" value="1"/>
</dbReference>
<dbReference type="InterPro" id="IPR003329">
    <property type="entry name" value="Cytidylyl_trans"/>
</dbReference>
<protein>
    <submittedName>
        <fullName evidence="1">Elg7</fullName>
    </submittedName>
</protein>
<organism evidence="1">
    <name type="scientific">Escherichia coli</name>
    <dbReference type="NCBI Taxonomy" id="562"/>
    <lineage>
        <taxon>Bacteria</taxon>
        <taxon>Pseudomonadati</taxon>
        <taxon>Pseudomonadota</taxon>
        <taxon>Gammaproteobacteria</taxon>
        <taxon>Enterobacterales</taxon>
        <taxon>Enterobacteriaceae</taxon>
        <taxon>Escherichia</taxon>
    </lineage>
</organism>
<evidence type="ECO:0000313" key="1">
    <source>
        <dbReference type="EMBL" id="ADJ19212.1"/>
    </source>
</evidence>